<evidence type="ECO:0000256" key="6">
    <source>
        <dbReference type="ARBA" id="ARBA00022737"/>
    </source>
</evidence>
<dbReference type="InterPro" id="IPR029055">
    <property type="entry name" value="Ntn_hydrolases_N"/>
</dbReference>
<dbReference type="CDD" id="cd05009">
    <property type="entry name" value="SIS_GlmS_GlmD_2"/>
    <property type="match status" value="1"/>
</dbReference>
<dbReference type="InterPro" id="IPR047084">
    <property type="entry name" value="GFAT_N"/>
</dbReference>
<keyword evidence="6" id="KW-0677">Repeat</keyword>
<keyword evidence="7" id="KW-0315">Glutamine amidotransferase</keyword>
<evidence type="ECO:0000313" key="11">
    <source>
        <dbReference type="Proteomes" id="UP000032304"/>
    </source>
</evidence>
<dbReference type="InterPro" id="IPR001347">
    <property type="entry name" value="SIS_dom"/>
</dbReference>
<evidence type="ECO:0000259" key="9">
    <source>
        <dbReference type="PROSITE" id="PS51464"/>
    </source>
</evidence>
<dbReference type="InterPro" id="IPR017932">
    <property type="entry name" value="GATase_2_dom"/>
</dbReference>
<evidence type="ECO:0000259" key="8">
    <source>
        <dbReference type="PROSITE" id="PS51278"/>
    </source>
</evidence>
<dbReference type="FunFam" id="3.40.50.10490:FF:000001">
    <property type="entry name" value="Glutamine--fructose-6-phosphate aminotransferase [isomerizing]"/>
    <property type="match status" value="1"/>
</dbReference>
<dbReference type="Gene3D" id="3.60.20.10">
    <property type="entry name" value="Glutamine Phosphoribosylpyrophosphate, subunit 1, domain 1"/>
    <property type="match status" value="1"/>
</dbReference>
<comment type="catalytic activity">
    <reaction evidence="1">
        <text>D-fructose 6-phosphate + L-glutamine = D-glucosamine 6-phosphate + L-glutamate</text>
        <dbReference type="Rhea" id="RHEA:13237"/>
        <dbReference type="ChEBI" id="CHEBI:29985"/>
        <dbReference type="ChEBI" id="CHEBI:58359"/>
        <dbReference type="ChEBI" id="CHEBI:58725"/>
        <dbReference type="ChEBI" id="CHEBI:61527"/>
        <dbReference type="EC" id="2.6.1.16"/>
    </reaction>
</comment>
<gene>
    <name evidence="10" type="ORF">B456_008G112800</name>
</gene>
<dbReference type="GO" id="GO:0006002">
    <property type="term" value="P:fructose 6-phosphate metabolic process"/>
    <property type="evidence" value="ECO:0007669"/>
    <property type="project" value="TreeGrafter"/>
</dbReference>
<dbReference type="PANTHER" id="PTHR10937">
    <property type="entry name" value="GLUCOSAMINE--FRUCTOSE-6-PHOSPHATE AMINOTRANSFERASE, ISOMERIZING"/>
    <property type="match status" value="1"/>
</dbReference>
<dbReference type="EMBL" id="CM001747">
    <property type="protein sequence ID" value="KJB49317.1"/>
    <property type="molecule type" value="Genomic_DNA"/>
</dbReference>
<dbReference type="GO" id="GO:0097367">
    <property type="term" value="F:carbohydrate derivative binding"/>
    <property type="evidence" value="ECO:0007669"/>
    <property type="project" value="InterPro"/>
</dbReference>
<dbReference type="SUPFAM" id="SSF56235">
    <property type="entry name" value="N-terminal nucleophile aminohydrolases (Ntn hydrolases)"/>
    <property type="match status" value="1"/>
</dbReference>
<accession>A0A0D2PSV8</accession>
<dbReference type="STRING" id="29730.A0A0D2PSV8"/>
<dbReference type="Gene3D" id="3.40.50.10490">
    <property type="entry name" value="Glucose-6-phosphate isomerase like protein, domain 1"/>
    <property type="match status" value="2"/>
</dbReference>
<dbReference type="GO" id="GO:0006487">
    <property type="term" value="P:protein N-linked glycosylation"/>
    <property type="evidence" value="ECO:0007669"/>
    <property type="project" value="TreeGrafter"/>
</dbReference>
<reference evidence="10 11" key="1">
    <citation type="journal article" date="2012" name="Nature">
        <title>Repeated polyploidization of Gossypium genomes and the evolution of spinnable cotton fibres.</title>
        <authorList>
            <person name="Paterson A.H."/>
            <person name="Wendel J.F."/>
            <person name="Gundlach H."/>
            <person name="Guo H."/>
            <person name="Jenkins J."/>
            <person name="Jin D."/>
            <person name="Llewellyn D."/>
            <person name="Showmaker K.C."/>
            <person name="Shu S."/>
            <person name="Udall J."/>
            <person name="Yoo M.J."/>
            <person name="Byers R."/>
            <person name="Chen W."/>
            <person name="Doron-Faigenboim A."/>
            <person name="Duke M.V."/>
            <person name="Gong L."/>
            <person name="Grimwood J."/>
            <person name="Grover C."/>
            <person name="Grupp K."/>
            <person name="Hu G."/>
            <person name="Lee T.H."/>
            <person name="Li J."/>
            <person name="Lin L."/>
            <person name="Liu T."/>
            <person name="Marler B.S."/>
            <person name="Page J.T."/>
            <person name="Roberts A.W."/>
            <person name="Romanel E."/>
            <person name="Sanders W.S."/>
            <person name="Szadkowski E."/>
            <person name="Tan X."/>
            <person name="Tang H."/>
            <person name="Xu C."/>
            <person name="Wang J."/>
            <person name="Wang Z."/>
            <person name="Zhang D."/>
            <person name="Zhang L."/>
            <person name="Ashrafi H."/>
            <person name="Bedon F."/>
            <person name="Bowers J.E."/>
            <person name="Brubaker C.L."/>
            <person name="Chee P.W."/>
            <person name="Das S."/>
            <person name="Gingle A.R."/>
            <person name="Haigler C.H."/>
            <person name="Harker D."/>
            <person name="Hoffmann L.V."/>
            <person name="Hovav R."/>
            <person name="Jones D.C."/>
            <person name="Lemke C."/>
            <person name="Mansoor S."/>
            <person name="ur Rahman M."/>
            <person name="Rainville L.N."/>
            <person name="Rambani A."/>
            <person name="Reddy U.K."/>
            <person name="Rong J.K."/>
            <person name="Saranga Y."/>
            <person name="Scheffler B.E."/>
            <person name="Scheffler J.A."/>
            <person name="Stelly D.M."/>
            <person name="Triplett B.A."/>
            <person name="Van Deynze A."/>
            <person name="Vaslin M.F."/>
            <person name="Waghmare V.N."/>
            <person name="Walford S.A."/>
            <person name="Wright R.J."/>
            <person name="Zaki E.A."/>
            <person name="Zhang T."/>
            <person name="Dennis E.S."/>
            <person name="Mayer K.F."/>
            <person name="Peterson D.G."/>
            <person name="Rokhsar D.S."/>
            <person name="Wang X."/>
            <person name="Schmutz J."/>
        </authorList>
    </citation>
    <scope>NUCLEOTIDE SEQUENCE [LARGE SCALE GENOMIC DNA]</scope>
</reference>
<name>A0A0D2PSV8_GOSRA</name>
<dbReference type="EC" id="2.6.1.16" evidence="3"/>
<dbReference type="InterPro" id="IPR046348">
    <property type="entry name" value="SIS_dom_sf"/>
</dbReference>
<comment type="pathway">
    <text evidence="2">Nucleotide-sugar biosynthesis; UDP-N-acetyl-alpha-D-glucosamine biosynthesis; alpha-D-glucosamine 6-phosphate from D-fructose 6-phosphate: step 1/1.</text>
</comment>
<dbReference type="PROSITE" id="PS51464">
    <property type="entry name" value="SIS"/>
    <property type="match status" value="2"/>
</dbReference>
<dbReference type="FunFam" id="3.40.50.10490:FF:000002">
    <property type="entry name" value="Glutamine--fructose-6-phosphate aminotransferase [isomerizing]"/>
    <property type="match status" value="1"/>
</dbReference>
<dbReference type="CDD" id="cd05008">
    <property type="entry name" value="SIS_GlmS_GlmD_1"/>
    <property type="match status" value="1"/>
</dbReference>
<evidence type="ECO:0000256" key="7">
    <source>
        <dbReference type="ARBA" id="ARBA00022962"/>
    </source>
</evidence>
<keyword evidence="11" id="KW-1185">Reference proteome</keyword>
<dbReference type="AlphaFoldDB" id="A0A0D2PSV8"/>
<dbReference type="Gramene" id="KJB49317">
    <property type="protein sequence ID" value="KJB49317"/>
    <property type="gene ID" value="B456_008G112800"/>
</dbReference>
<feature type="domain" description="SIS" evidence="9">
    <location>
        <begin position="361"/>
        <end position="500"/>
    </location>
</feature>
<dbReference type="FunFam" id="3.60.20.10:FF:000052">
    <property type="entry name" value="Glutamine--fructose-6-phosphate aminotransferase [isomerizing] 2"/>
    <property type="match status" value="1"/>
</dbReference>
<dbReference type="GO" id="GO:0046349">
    <property type="term" value="P:amino sugar biosynthetic process"/>
    <property type="evidence" value="ECO:0007669"/>
    <property type="project" value="UniProtKB-ARBA"/>
</dbReference>
<sequence length="725" mass="79756">MCGIFAYLNYNVKRDRRFILEILFNGLRRLEYRGYDSAGISIDSSSSSDPNGQLSFSPLVFRQEGNIDSLVKSVYKDVASIKLNLEELFCVHAGIAHTRWATHGEPSPKNSHPQTSGAGNEFLVVHNGVITNYEVLKETLTRHGFNFESDTDTEVIPKLAKYVFDKATEEGDQSVTFSLVVLEVMRHLEGAYALIFKSHHYPNELIACKRGSPLLLGVKELSEDMHSGAPFLDLKFISENRHPKELFLSSDASAIVEHTKKVLVIEDGEVVHLKDGGVSILKFENEKGICGNALSRPSSVQRALSFLEMEVEQINKGKYEHYMQKEIHEQPESLTTTMRGRLKRGGSTKAKTVLLGGLKDHIKSIRRSRRIVFIGCGTSYNAALAARPIIEELSGVPVTMEIASDLVDRQGPIYREDTAVFVSQSGETADTLLALEYALENGALCVGITNTVGSAIARNTHCGIHINAGCEIGVASTKAYTSQIVVMAMLALAIGDDAISSQARREAIIDGLFDLPSMLHLAFSFNRSLDYKDLFYCTVVHLGKSNMFLPCIFADKVREVLKLDQEMKELAKLLIAEQSLLVFGRGYNFATALEGALKVKEVSLMHSEGMLAGEMKHGPLALVDENLPIIVIATRDACFSKQQSVIQQLHARKGRLIVVCSKGDAAAVCPGGSSSCRVIEVPQVEDCLQPVVNIIPLQLLAYHLTVLRGYNVDQPRNLAKSVTTQ</sequence>
<dbReference type="Pfam" id="PF13522">
    <property type="entry name" value="GATase_6"/>
    <property type="match status" value="1"/>
</dbReference>
<evidence type="ECO:0000313" key="10">
    <source>
        <dbReference type="EMBL" id="KJB49317.1"/>
    </source>
</evidence>
<evidence type="ECO:0000256" key="5">
    <source>
        <dbReference type="ARBA" id="ARBA00022679"/>
    </source>
</evidence>
<dbReference type="InterPro" id="IPR035466">
    <property type="entry name" value="GlmS/AgaS_SIS"/>
</dbReference>
<evidence type="ECO:0000256" key="4">
    <source>
        <dbReference type="ARBA" id="ARBA00022576"/>
    </source>
</evidence>
<organism evidence="10 11">
    <name type="scientific">Gossypium raimondii</name>
    <name type="common">Peruvian cotton</name>
    <name type="synonym">Gossypium klotzschianum subsp. raimondii</name>
    <dbReference type="NCBI Taxonomy" id="29730"/>
    <lineage>
        <taxon>Eukaryota</taxon>
        <taxon>Viridiplantae</taxon>
        <taxon>Streptophyta</taxon>
        <taxon>Embryophyta</taxon>
        <taxon>Tracheophyta</taxon>
        <taxon>Spermatophyta</taxon>
        <taxon>Magnoliopsida</taxon>
        <taxon>eudicotyledons</taxon>
        <taxon>Gunneridae</taxon>
        <taxon>Pentapetalae</taxon>
        <taxon>rosids</taxon>
        <taxon>malvids</taxon>
        <taxon>Malvales</taxon>
        <taxon>Malvaceae</taxon>
        <taxon>Malvoideae</taxon>
        <taxon>Gossypium</taxon>
    </lineage>
</organism>
<dbReference type="InterPro" id="IPR035490">
    <property type="entry name" value="GlmS/FrlB_SIS"/>
</dbReference>
<dbReference type="GO" id="GO:0004360">
    <property type="term" value="F:glutamine-fructose-6-phosphate transaminase (isomerizing) activity"/>
    <property type="evidence" value="ECO:0007669"/>
    <property type="project" value="UniProtKB-EC"/>
</dbReference>
<dbReference type="SUPFAM" id="SSF53697">
    <property type="entry name" value="SIS domain"/>
    <property type="match status" value="1"/>
</dbReference>
<dbReference type="GO" id="GO:0006047">
    <property type="term" value="P:UDP-N-acetylglucosamine metabolic process"/>
    <property type="evidence" value="ECO:0007669"/>
    <property type="project" value="TreeGrafter"/>
</dbReference>
<dbReference type="PANTHER" id="PTHR10937:SF13">
    <property type="entry name" value="GLUTAMINE--FRUCTOSE-6-PHOSPHATE TRANSAMINASE (ISOMERIZING)"/>
    <property type="match status" value="1"/>
</dbReference>
<keyword evidence="5" id="KW-0808">Transferase</keyword>
<dbReference type="CDD" id="cd00714">
    <property type="entry name" value="GFAT"/>
    <property type="match status" value="1"/>
</dbReference>
<feature type="domain" description="SIS" evidence="9">
    <location>
        <begin position="570"/>
        <end position="715"/>
    </location>
</feature>
<dbReference type="Pfam" id="PF01380">
    <property type="entry name" value="SIS"/>
    <property type="match status" value="2"/>
</dbReference>
<dbReference type="PROSITE" id="PS51278">
    <property type="entry name" value="GATASE_TYPE_2"/>
    <property type="match status" value="1"/>
</dbReference>
<evidence type="ECO:0000256" key="2">
    <source>
        <dbReference type="ARBA" id="ARBA00004775"/>
    </source>
</evidence>
<keyword evidence="4" id="KW-0032">Aminotransferase</keyword>
<feature type="domain" description="Glutamine amidotransferase type-2" evidence="8">
    <location>
        <begin position="2"/>
        <end position="276"/>
    </location>
</feature>
<dbReference type="Proteomes" id="UP000032304">
    <property type="component" value="Chromosome 8"/>
</dbReference>
<proteinExistence type="predicted"/>
<evidence type="ECO:0000256" key="3">
    <source>
        <dbReference type="ARBA" id="ARBA00012916"/>
    </source>
</evidence>
<evidence type="ECO:0000256" key="1">
    <source>
        <dbReference type="ARBA" id="ARBA00001031"/>
    </source>
</evidence>
<protein>
    <recommendedName>
        <fullName evidence="3">glutamine--fructose-6-phosphate transaminase (isomerizing)</fullName>
        <ecNumber evidence="3">2.6.1.16</ecNumber>
    </recommendedName>
</protein>
<dbReference type="eggNOG" id="KOG1268">
    <property type="taxonomic scope" value="Eukaryota"/>
</dbReference>